<comment type="subcellular location">
    <subcellularLocation>
        <location evidence="1">Cell outer membrane</location>
    </subcellularLocation>
</comment>
<name>A0A975I7Y0_9RHOB</name>
<dbReference type="InterPro" id="IPR036737">
    <property type="entry name" value="OmpA-like_sf"/>
</dbReference>
<dbReference type="InterPro" id="IPR006664">
    <property type="entry name" value="OMP_bac"/>
</dbReference>
<dbReference type="PANTHER" id="PTHR30329:SF21">
    <property type="entry name" value="LIPOPROTEIN YIAD-RELATED"/>
    <property type="match status" value="1"/>
</dbReference>
<proteinExistence type="predicted"/>
<dbReference type="AlphaFoldDB" id="A0A975I7Y0"/>
<dbReference type="PANTHER" id="PTHR30329">
    <property type="entry name" value="STATOR ELEMENT OF FLAGELLAR MOTOR COMPLEX"/>
    <property type="match status" value="1"/>
</dbReference>
<dbReference type="EMBL" id="CP060010">
    <property type="protein sequence ID" value="QTN36459.1"/>
    <property type="molecule type" value="Genomic_DNA"/>
</dbReference>
<evidence type="ECO:0000256" key="4">
    <source>
        <dbReference type="PROSITE-ProRule" id="PRU00473"/>
    </source>
</evidence>
<reference evidence="6" key="1">
    <citation type="submission" date="2020-07" db="EMBL/GenBank/DDBJ databases">
        <title>Genome sequences of bacteria associated with the marine, planktonic diatom Thalassiosira profunda strain ECT2AJA-044.</title>
        <authorList>
            <person name="Gargas C.B."/>
            <person name="Roberts W.R."/>
            <person name="Alverson A.J."/>
        </authorList>
    </citation>
    <scope>NUCLEOTIDE SEQUENCE</scope>
    <source>
        <strain evidence="6">ECT2AJA-044</strain>
    </source>
</reference>
<dbReference type="PROSITE" id="PS51123">
    <property type="entry name" value="OMPA_2"/>
    <property type="match status" value="1"/>
</dbReference>
<evidence type="ECO:0000256" key="3">
    <source>
        <dbReference type="ARBA" id="ARBA00023237"/>
    </source>
</evidence>
<evidence type="ECO:0000259" key="5">
    <source>
        <dbReference type="PROSITE" id="PS51123"/>
    </source>
</evidence>
<dbReference type="Proteomes" id="UP000665026">
    <property type="component" value="Chromosome"/>
</dbReference>
<dbReference type="CDD" id="cd07185">
    <property type="entry name" value="OmpA_C-like"/>
    <property type="match status" value="1"/>
</dbReference>
<dbReference type="InterPro" id="IPR006665">
    <property type="entry name" value="OmpA-like"/>
</dbReference>
<sequence>MKHLIALPALALIAACSTPQDTYRNWFGEVGAELDRTGHFGAATAHNTAIHNGDKAYAIDLGNRFASEVDSTVTFAFNSAVLDAEARATLRQQADWIKQFPEVRFNVYGHTDAVGSESYNKRLGKRRANAVVNYFASQGISRDRLEALVSFGETQPVIATPDRERKNRRTVTEVSGFVAGHPNVLDGKYAAIIYREYVASAVPLPTGAVPSTNK</sequence>
<dbReference type="SUPFAM" id="SSF103088">
    <property type="entry name" value="OmpA-like"/>
    <property type="match status" value="1"/>
</dbReference>
<organism evidence="6 7">
    <name type="scientific">Cognatishimia activa</name>
    <dbReference type="NCBI Taxonomy" id="1715691"/>
    <lineage>
        <taxon>Bacteria</taxon>
        <taxon>Pseudomonadati</taxon>
        <taxon>Pseudomonadota</taxon>
        <taxon>Alphaproteobacteria</taxon>
        <taxon>Rhodobacterales</taxon>
        <taxon>Paracoccaceae</taxon>
        <taxon>Cognatishimia</taxon>
    </lineage>
</organism>
<dbReference type="KEGG" id="cact:HZ995_02780"/>
<dbReference type="PRINTS" id="PR01021">
    <property type="entry name" value="OMPADOMAIN"/>
</dbReference>
<keyword evidence="3" id="KW-0998">Cell outer membrane</keyword>
<evidence type="ECO:0000313" key="7">
    <source>
        <dbReference type="Proteomes" id="UP000665026"/>
    </source>
</evidence>
<feature type="domain" description="OmpA-like" evidence="5">
    <location>
        <begin position="62"/>
        <end position="178"/>
    </location>
</feature>
<evidence type="ECO:0000313" key="6">
    <source>
        <dbReference type="EMBL" id="QTN36459.1"/>
    </source>
</evidence>
<protein>
    <submittedName>
        <fullName evidence="6">OmpA family protein</fullName>
    </submittedName>
</protein>
<keyword evidence="2 4" id="KW-0472">Membrane</keyword>
<gene>
    <name evidence="6" type="ORF">HZ995_02780</name>
</gene>
<dbReference type="RefSeq" id="WP_209357158.1">
    <property type="nucleotide sequence ID" value="NZ_CP060010.1"/>
</dbReference>
<dbReference type="Pfam" id="PF00691">
    <property type="entry name" value="OmpA"/>
    <property type="match status" value="1"/>
</dbReference>
<dbReference type="GO" id="GO:0009279">
    <property type="term" value="C:cell outer membrane"/>
    <property type="evidence" value="ECO:0007669"/>
    <property type="project" value="UniProtKB-SubCell"/>
</dbReference>
<dbReference type="PROSITE" id="PS51257">
    <property type="entry name" value="PROKAR_LIPOPROTEIN"/>
    <property type="match status" value="1"/>
</dbReference>
<dbReference type="Gene3D" id="3.30.1330.60">
    <property type="entry name" value="OmpA-like domain"/>
    <property type="match status" value="1"/>
</dbReference>
<dbReference type="InterPro" id="IPR050330">
    <property type="entry name" value="Bact_OuterMem_StrucFunc"/>
</dbReference>
<evidence type="ECO:0000256" key="2">
    <source>
        <dbReference type="ARBA" id="ARBA00023136"/>
    </source>
</evidence>
<accession>A0A975I7Y0</accession>
<evidence type="ECO:0000256" key="1">
    <source>
        <dbReference type="ARBA" id="ARBA00004442"/>
    </source>
</evidence>